<feature type="region of interest" description="Disordered" evidence="1">
    <location>
        <begin position="1"/>
        <end position="60"/>
    </location>
</feature>
<dbReference type="AlphaFoldDB" id="A0AAV4DAB1"/>
<name>A0AAV4DAB1_9GAST</name>
<feature type="compositionally biased region" description="Basic and acidic residues" evidence="1">
    <location>
        <begin position="15"/>
        <end position="33"/>
    </location>
</feature>
<organism evidence="2 3">
    <name type="scientific">Plakobranchus ocellatus</name>
    <dbReference type="NCBI Taxonomy" id="259542"/>
    <lineage>
        <taxon>Eukaryota</taxon>
        <taxon>Metazoa</taxon>
        <taxon>Spiralia</taxon>
        <taxon>Lophotrochozoa</taxon>
        <taxon>Mollusca</taxon>
        <taxon>Gastropoda</taxon>
        <taxon>Heterobranchia</taxon>
        <taxon>Euthyneura</taxon>
        <taxon>Panpulmonata</taxon>
        <taxon>Sacoglossa</taxon>
        <taxon>Placobranchoidea</taxon>
        <taxon>Plakobranchidae</taxon>
        <taxon>Plakobranchus</taxon>
    </lineage>
</organism>
<dbReference type="EMBL" id="BLXT01007673">
    <property type="protein sequence ID" value="GFO41192.1"/>
    <property type="molecule type" value="Genomic_DNA"/>
</dbReference>
<evidence type="ECO:0000313" key="3">
    <source>
        <dbReference type="Proteomes" id="UP000735302"/>
    </source>
</evidence>
<gene>
    <name evidence="2" type="ORF">PoB_006769700</name>
</gene>
<dbReference type="Proteomes" id="UP000735302">
    <property type="component" value="Unassembled WGS sequence"/>
</dbReference>
<protein>
    <submittedName>
        <fullName evidence="2">Uncharacterized protein</fullName>
    </submittedName>
</protein>
<accession>A0AAV4DAB1</accession>
<evidence type="ECO:0000313" key="2">
    <source>
        <dbReference type="EMBL" id="GFO41192.1"/>
    </source>
</evidence>
<sequence length="93" mass="10647">MADLFIGNHGNVSDRPLKEWLNDSNNDDRKEQPRYANAITRIDSRADTASTSDQDQVKPKTELNCLDYNAFRKEVEEDRSLDSIRAKANRHGP</sequence>
<evidence type="ECO:0000256" key="1">
    <source>
        <dbReference type="SAM" id="MobiDB-lite"/>
    </source>
</evidence>
<proteinExistence type="predicted"/>
<comment type="caution">
    <text evidence="2">The sequence shown here is derived from an EMBL/GenBank/DDBJ whole genome shotgun (WGS) entry which is preliminary data.</text>
</comment>
<reference evidence="2 3" key="1">
    <citation type="journal article" date="2021" name="Elife">
        <title>Chloroplast acquisition without the gene transfer in kleptoplastic sea slugs, Plakobranchus ocellatus.</title>
        <authorList>
            <person name="Maeda T."/>
            <person name="Takahashi S."/>
            <person name="Yoshida T."/>
            <person name="Shimamura S."/>
            <person name="Takaki Y."/>
            <person name="Nagai Y."/>
            <person name="Toyoda A."/>
            <person name="Suzuki Y."/>
            <person name="Arimoto A."/>
            <person name="Ishii H."/>
            <person name="Satoh N."/>
            <person name="Nishiyama T."/>
            <person name="Hasebe M."/>
            <person name="Maruyama T."/>
            <person name="Minagawa J."/>
            <person name="Obokata J."/>
            <person name="Shigenobu S."/>
        </authorList>
    </citation>
    <scope>NUCLEOTIDE SEQUENCE [LARGE SCALE GENOMIC DNA]</scope>
</reference>
<keyword evidence="3" id="KW-1185">Reference proteome</keyword>